<dbReference type="FunFam" id="1.10.630.10:FF:000238">
    <property type="entry name" value="Cytochrome P450 2A6"/>
    <property type="match status" value="1"/>
</dbReference>
<dbReference type="STRING" id="283909.R7T492"/>
<evidence type="ECO:0000256" key="2">
    <source>
        <dbReference type="ARBA" id="ARBA00004174"/>
    </source>
</evidence>
<dbReference type="InterPro" id="IPR001128">
    <property type="entry name" value="Cyt_P450"/>
</dbReference>
<comment type="cofactor">
    <cofactor evidence="1 13">
        <name>heme</name>
        <dbReference type="ChEBI" id="CHEBI:30413"/>
    </cofactor>
</comment>
<evidence type="ECO:0000313" key="16">
    <source>
        <dbReference type="EnsemblMetazoa" id="CapteP135570"/>
    </source>
</evidence>
<dbReference type="PANTHER" id="PTHR24289:SF1">
    <property type="entry name" value="STEROID 17-ALPHA-HYDROXYLASE_17,20 LYASE"/>
    <property type="match status" value="1"/>
</dbReference>
<keyword evidence="12" id="KW-0472">Membrane</keyword>
<keyword evidence="6 13" id="KW-0479">Metal-binding</keyword>
<dbReference type="InterPro" id="IPR017972">
    <property type="entry name" value="Cyt_P450_CS"/>
</dbReference>
<keyword evidence="10 13" id="KW-0408">Iron</keyword>
<dbReference type="OMA" id="WRMMAGR"/>
<gene>
    <name evidence="15" type="ORF">CAPTEDRAFT_135570</name>
</gene>
<evidence type="ECO:0008006" key="18">
    <source>
        <dbReference type="Google" id="ProtNLM"/>
    </source>
</evidence>
<evidence type="ECO:0000256" key="5">
    <source>
        <dbReference type="ARBA" id="ARBA00022617"/>
    </source>
</evidence>
<comment type="subcellular location">
    <subcellularLocation>
        <location evidence="3">Endoplasmic reticulum membrane</location>
        <topology evidence="3">Peripheral membrane protein</topology>
    </subcellularLocation>
    <subcellularLocation>
        <location evidence="2">Microsome membrane</location>
        <topology evidence="2">Peripheral membrane protein</topology>
    </subcellularLocation>
</comment>
<dbReference type="GO" id="GO:0020037">
    <property type="term" value="F:heme binding"/>
    <property type="evidence" value="ECO:0007669"/>
    <property type="project" value="InterPro"/>
</dbReference>
<keyword evidence="5 13" id="KW-0349">Heme</keyword>
<dbReference type="PANTHER" id="PTHR24289">
    <property type="entry name" value="STEROID 17-ALPHA-HYDROXYLASE/17,20 LYASE"/>
    <property type="match status" value="1"/>
</dbReference>
<dbReference type="GO" id="GO:0004508">
    <property type="term" value="F:steroid 17-alpha-monooxygenase activity"/>
    <property type="evidence" value="ECO:0007669"/>
    <property type="project" value="TreeGrafter"/>
</dbReference>
<accession>R7T492</accession>
<evidence type="ECO:0000256" key="4">
    <source>
        <dbReference type="ARBA" id="ARBA00010617"/>
    </source>
</evidence>
<evidence type="ECO:0000256" key="12">
    <source>
        <dbReference type="ARBA" id="ARBA00023136"/>
    </source>
</evidence>
<dbReference type="HOGENOM" id="CLU_001570_22_0_1"/>
<dbReference type="SUPFAM" id="SSF48264">
    <property type="entry name" value="Cytochrome P450"/>
    <property type="match status" value="1"/>
</dbReference>
<keyword evidence="11 14" id="KW-0503">Monooxygenase</keyword>
<evidence type="ECO:0000313" key="15">
    <source>
        <dbReference type="EMBL" id="ELT87767.1"/>
    </source>
</evidence>
<reference evidence="17" key="1">
    <citation type="submission" date="2012-12" db="EMBL/GenBank/DDBJ databases">
        <authorList>
            <person name="Hellsten U."/>
            <person name="Grimwood J."/>
            <person name="Chapman J.A."/>
            <person name="Shapiro H."/>
            <person name="Aerts A."/>
            <person name="Otillar R.P."/>
            <person name="Terry A.Y."/>
            <person name="Boore J.L."/>
            <person name="Simakov O."/>
            <person name="Marletaz F."/>
            <person name="Cho S.-J."/>
            <person name="Edsinger-Gonzales E."/>
            <person name="Havlak P."/>
            <person name="Kuo D.-H."/>
            <person name="Larsson T."/>
            <person name="Lv J."/>
            <person name="Arendt D."/>
            <person name="Savage R."/>
            <person name="Osoegawa K."/>
            <person name="de Jong P."/>
            <person name="Lindberg D.R."/>
            <person name="Seaver E.C."/>
            <person name="Weisblat D.A."/>
            <person name="Putnam N.H."/>
            <person name="Grigoriev I.V."/>
            <person name="Rokhsar D.S."/>
        </authorList>
    </citation>
    <scope>NUCLEOTIDE SEQUENCE</scope>
    <source>
        <strain evidence="17">I ESC-2004</strain>
    </source>
</reference>
<evidence type="ECO:0000256" key="13">
    <source>
        <dbReference type="PIRSR" id="PIRSR602401-1"/>
    </source>
</evidence>
<evidence type="ECO:0000313" key="17">
    <source>
        <dbReference type="Proteomes" id="UP000014760"/>
    </source>
</evidence>
<evidence type="ECO:0000256" key="14">
    <source>
        <dbReference type="RuleBase" id="RU000461"/>
    </source>
</evidence>
<evidence type="ECO:0000256" key="11">
    <source>
        <dbReference type="ARBA" id="ARBA00023033"/>
    </source>
</evidence>
<comment type="similarity">
    <text evidence="4 14">Belongs to the cytochrome P450 family.</text>
</comment>
<evidence type="ECO:0000256" key="6">
    <source>
        <dbReference type="ARBA" id="ARBA00022723"/>
    </source>
</evidence>
<dbReference type="OrthoDB" id="6093293at2759"/>
<evidence type="ECO:0000256" key="7">
    <source>
        <dbReference type="ARBA" id="ARBA00022824"/>
    </source>
</evidence>
<sequence>MFLVLLGTCVVLLLVHFILKELRIRQKYGHIPGPKGLPFIGNVHQINRLQPWVTVSDWGKQYGPLMKINFLGQVVIICNTFDSVREMLDTKGKDFGGRERGFRSTMVTKSSGFMRMDVQNPEWRRTRRLLHSSVKAFGPGLSRIEHYAQQMSEEFVQTFKMCNGEAVDPLSTIYDTTLGMISLMIYGQKLDQKSEIFHSIKAITDLTNESFHVGKDGMQLDLFPWTRFFGNHTYKILKIAQDHSTKVQNWYKTKIVPLEDAELDDSLGKPYMKVIRDYNSKCSPEERVSEKNMMGSGIQASFAGVLTTTTTLYQLILTFLHYPDKQKKMMKEIDEVIGTRLPTLNDRTSMPYVNAVLNEIMRYGSVGPLGITHRAVVDSDILGTKIPKDTQIMPNLYLVHHDKEFFGDPEVFRPERYLDKNGESLPADDAVWKHTIPFGMGPRICAGMMFAQYRLFLWTCILYQRFDIVADPNHPLPPCDIKNTELNGLSLMCKPYKVKFLPKA</sequence>
<evidence type="ECO:0000256" key="3">
    <source>
        <dbReference type="ARBA" id="ARBA00004406"/>
    </source>
</evidence>
<proteinExistence type="inferred from homology"/>
<keyword evidence="7" id="KW-0256">Endoplasmic reticulum</keyword>
<dbReference type="PRINTS" id="PR00463">
    <property type="entry name" value="EP450I"/>
</dbReference>
<organism evidence="15">
    <name type="scientific">Capitella teleta</name>
    <name type="common">Polychaete worm</name>
    <dbReference type="NCBI Taxonomy" id="283909"/>
    <lineage>
        <taxon>Eukaryota</taxon>
        <taxon>Metazoa</taxon>
        <taxon>Spiralia</taxon>
        <taxon>Lophotrochozoa</taxon>
        <taxon>Annelida</taxon>
        <taxon>Polychaeta</taxon>
        <taxon>Sedentaria</taxon>
        <taxon>Scolecida</taxon>
        <taxon>Capitellidae</taxon>
        <taxon>Capitella</taxon>
    </lineage>
</organism>
<evidence type="ECO:0000256" key="8">
    <source>
        <dbReference type="ARBA" id="ARBA00022848"/>
    </source>
</evidence>
<reference evidence="16" key="3">
    <citation type="submission" date="2015-06" db="UniProtKB">
        <authorList>
            <consortium name="EnsemblMetazoa"/>
        </authorList>
    </citation>
    <scope>IDENTIFICATION</scope>
</reference>
<dbReference type="GO" id="GO:0042446">
    <property type="term" value="P:hormone biosynthetic process"/>
    <property type="evidence" value="ECO:0007669"/>
    <property type="project" value="TreeGrafter"/>
</dbReference>
<reference evidence="15 17" key="2">
    <citation type="journal article" date="2013" name="Nature">
        <title>Insights into bilaterian evolution from three spiralian genomes.</title>
        <authorList>
            <person name="Simakov O."/>
            <person name="Marletaz F."/>
            <person name="Cho S.J."/>
            <person name="Edsinger-Gonzales E."/>
            <person name="Havlak P."/>
            <person name="Hellsten U."/>
            <person name="Kuo D.H."/>
            <person name="Larsson T."/>
            <person name="Lv J."/>
            <person name="Arendt D."/>
            <person name="Savage R."/>
            <person name="Osoegawa K."/>
            <person name="de Jong P."/>
            <person name="Grimwood J."/>
            <person name="Chapman J.A."/>
            <person name="Shapiro H."/>
            <person name="Aerts A."/>
            <person name="Otillar R.P."/>
            <person name="Terry A.Y."/>
            <person name="Boore J.L."/>
            <person name="Grigoriev I.V."/>
            <person name="Lindberg D.R."/>
            <person name="Seaver E.C."/>
            <person name="Weisblat D.A."/>
            <person name="Putnam N.H."/>
            <person name="Rokhsar D.S."/>
        </authorList>
    </citation>
    <scope>NUCLEOTIDE SEQUENCE</scope>
    <source>
        <strain evidence="15 17">I ESC-2004</strain>
    </source>
</reference>
<dbReference type="AlphaFoldDB" id="R7T492"/>
<dbReference type="PROSITE" id="PS00086">
    <property type="entry name" value="CYTOCHROME_P450"/>
    <property type="match status" value="1"/>
</dbReference>
<dbReference type="EMBL" id="KB312171">
    <property type="protein sequence ID" value="ELT87767.1"/>
    <property type="molecule type" value="Genomic_DNA"/>
</dbReference>
<evidence type="ECO:0000256" key="1">
    <source>
        <dbReference type="ARBA" id="ARBA00001971"/>
    </source>
</evidence>
<dbReference type="PRINTS" id="PR00385">
    <property type="entry name" value="P450"/>
</dbReference>
<keyword evidence="9 14" id="KW-0560">Oxidoreductase</keyword>
<dbReference type="InterPro" id="IPR036396">
    <property type="entry name" value="Cyt_P450_sf"/>
</dbReference>
<dbReference type="Proteomes" id="UP000014760">
    <property type="component" value="Unassembled WGS sequence"/>
</dbReference>
<dbReference type="EnsemblMetazoa" id="CapteT135570">
    <property type="protein sequence ID" value="CapteP135570"/>
    <property type="gene ID" value="CapteG135570"/>
</dbReference>
<dbReference type="Gene3D" id="1.10.630.10">
    <property type="entry name" value="Cytochrome P450"/>
    <property type="match status" value="1"/>
</dbReference>
<dbReference type="GO" id="GO:0005506">
    <property type="term" value="F:iron ion binding"/>
    <property type="evidence" value="ECO:0007669"/>
    <property type="project" value="InterPro"/>
</dbReference>
<protein>
    <recommendedName>
        <fullName evidence="18">Cytochrome P450</fullName>
    </recommendedName>
</protein>
<name>R7T492_CAPTE</name>
<feature type="binding site" description="axial binding residue" evidence="13">
    <location>
        <position position="445"/>
    </location>
    <ligand>
        <name>heme</name>
        <dbReference type="ChEBI" id="CHEBI:30413"/>
    </ligand>
    <ligandPart>
        <name>Fe</name>
        <dbReference type="ChEBI" id="CHEBI:18248"/>
    </ligandPart>
</feature>
<dbReference type="InterPro" id="IPR002401">
    <property type="entry name" value="Cyt_P450_E_grp-I"/>
</dbReference>
<dbReference type="EMBL" id="AMQN01003583">
    <property type="status" value="NOT_ANNOTATED_CDS"/>
    <property type="molecule type" value="Genomic_DNA"/>
</dbReference>
<evidence type="ECO:0000256" key="9">
    <source>
        <dbReference type="ARBA" id="ARBA00023002"/>
    </source>
</evidence>
<keyword evidence="17" id="KW-1185">Reference proteome</keyword>
<dbReference type="GO" id="GO:0005789">
    <property type="term" value="C:endoplasmic reticulum membrane"/>
    <property type="evidence" value="ECO:0007669"/>
    <property type="project" value="UniProtKB-SubCell"/>
</dbReference>
<dbReference type="Pfam" id="PF00067">
    <property type="entry name" value="p450"/>
    <property type="match status" value="1"/>
</dbReference>
<dbReference type="GO" id="GO:0042448">
    <property type="term" value="P:progesterone metabolic process"/>
    <property type="evidence" value="ECO:0007669"/>
    <property type="project" value="TreeGrafter"/>
</dbReference>
<evidence type="ECO:0000256" key="10">
    <source>
        <dbReference type="ARBA" id="ARBA00023004"/>
    </source>
</evidence>
<keyword evidence="8" id="KW-0492">Microsome</keyword>